<evidence type="ECO:0000259" key="2">
    <source>
        <dbReference type="PROSITE" id="PS51352"/>
    </source>
</evidence>
<protein>
    <submittedName>
        <fullName evidence="3">TlpA family protein disulfide reductase</fullName>
    </submittedName>
</protein>
<dbReference type="InterPro" id="IPR013766">
    <property type="entry name" value="Thioredoxin_domain"/>
</dbReference>
<keyword evidence="1" id="KW-1015">Disulfide bond</keyword>
<evidence type="ECO:0000313" key="3">
    <source>
        <dbReference type="EMBL" id="REK76898.1"/>
    </source>
</evidence>
<gene>
    <name evidence="3" type="ORF">DX130_07715</name>
</gene>
<dbReference type="GO" id="GO:0016209">
    <property type="term" value="F:antioxidant activity"/>
    <property type="evidence" value="ECO:0007669"/>
    <property type="project" value="InterPro"/>
</dbReference>
<dbReference type="InterPro" id="IPR050553">
    <property type="entry name" value="Thioredoxin_ResA/DsbE_sf"/>
</dbReference>
<dbReference type="AlphaFoldDB" id="A0A371PL28"/>
<dbReference type="OrthoDB" id="25753at2"/>
<dbReference type="PANTHER" id="PTHR42852:SF17">
    <property type="entry name" value="THIOREDOXIN-LIKE PROTEIN HI_1115"/>
    <property type="match status" value="1"/>
</dbReference>
<sequence>MKKTIVIIALLFLVIWGVYDITNKESNSYSDAQKEQMAAEPDFIVGLNSGNAAPDFTLSTPEGKDIKLSDLQGKKVILNMWASWCPPCIDEMPYLQAYYDDHQAEGVEVIAVNLTQAENNEDDVMRFIKDFELSFPVVLDRESRVANMYQVRTIPTTFILDSDGKVEQKIIGPLTYEMIDELMEQVK</sequence>
<accession>A0A371PL28</accession>
<dbReference type="Proteomes" id="UP000261905">
    <property type="component" value="Unassembled WGS sequence"/>
</dbReference>
<dbReference type="InterPro" id="IPR000866">
    <property type="entry name" value="AhpC/TSA"/>
</dbReference>
<comment type="caution">
    <text evidence="3">The sequence shown here is derived from an EMBL/GenBank/DDBJ whole genome shotgun (WGS) entry which is preliminary data.</text>
</comment>
<keyword evidence="4" id="KW-1185">Reference proteome</keyword>
<evidence type="ECO:0000256" key="1">
    <source>
        <dbReference type="ARBA" id="ARBA00023157"/>
    </source>
</evidence>
<dbReference type="Pfam" id="PF00578">
    <property type="entry name" value="AhpC-TSA"/>
    <property type="match status" value="1"/>
</dbReference>
<dbReference type="PANTHER" id="PTHR42852">
    <property type="entry name" value="THIOL:DISULFIDE INTERCHANGE PROTEIN DSBE"/>
    <property type="match status" value="1"/>
</dbReference>
<dbReference type="EMBL" id="QUBQ01000001">
    <property type="protein sequence ID" value="REK76898.1"/>
    <property type="molecule type" value="Genomic_DNA"/>
</dbReference>
<dbReference type="Gene3D" id="3.40.30.10">
    <property type="entry name" value="Glutaredoxin"/>
    <property type="match status" value="1"/>
</dbReference>
<dbReference type="GO" id="GO:0016491">
    <property type="term" value="F:oxidoreductase activity"/>
    <property type="evidence" value="ECO:0007669"/>
    <property type="project" value="InterPro"/>
</dbReference>
<dbReference type="InterPro" id="IPR036249">
    <property type="entry name" value="Thioredoxin-like_sf"/>
</dbReference>
<reference evidence="3 4" key="1">
    <citation type="submission" date="2018-08" db="EMBL/GenBank/DDBJ databases">
        <title>Paenibacillus sp. M4BSY-1, whole genome shotgun sequence.</title>
        <authorList>
            <person name="Tuo L."/>
        </authorList>
    </citation>
    <scope>NUCLEOTIDE SEQUENCE [LARGE SCALE GENOMIC DNA]</scope>
    <source>
        <strain evidence="3 4">M4BSY-1</strain>
    </source>
</reference>
<dbReference type="RefSeq" id="WP_116044126.1">
    <property type="nucleotide sequence ID" value="NZ_QUBQ01000001.1"/>
</dbReference>
<proteinExistence type="predicted"/>
<dbReference type="CDD" id="cd02966">
    <property type="entry name" value="TlpA_like_family"/>
    <property type="match status" value="1"/>
</dbReference>
<evidence type="ECO:0000313" key="4">
    <source>
        <dbReference type="Proteomes" id="UP000261905"/>
    </source>
</evidence>
<feature type="domain" description="Thioredoxin" evidence="2">
    <location>
        <begin position="47"/>
        <end position="187"/>
    </location>
</feature>
<name>A0A371PL28_9BACL</name>
<dbReference type="SUPFAM" id="SSF52833">
    <property type="entry name" value="Thioredoxin-like"/>
    <property type="match status" value="1"/>
</dbReference>
<organism evidence="3 4">
    <name type="scientific">Paenibacillus paeoniae</name>
    <dbReference type="NCBI Taxonomy" id="2292705"/>
    <lineage>
        <taxon>Bacteria</taxon>
        <taxon>Bacillati</taxon>
        <taxon>Bacillota</taxon>
        <taxon>Bacilli</taxon>
        <taxon>Bacillales</taxon>
        <taxon>Paenibacillaceae</taxon>
        <taxon>Paenibacillus</taxon>
    </lineage>
</organism>
<dbReference type="PROSITE" id="PS51352">
    <property type="entry name" value="THIOREDOXIN_2"/>
    <property type="match status" value="1"/>
</dbReference>